<reference evidence="8 9" key="1">
    <citation type="submission" date="2017-11" db="EMBL/GenBank/DDBJ databases">
        <title>De-novo sequencing of pomegranate (Punica granatum L.) genome.</title>
        <authorList>
            <person name="Akparov Z."/>
            <person name="Amiraslanov A."/>
            <person name="Hajiyeva S."/>
            <person name="Abbasov M."/>
            <person name="Kaur K."/>
            <person name="Hamwieh A."/>
            <person name="Solovyev V."/>
            <person name="Salamov A."/>
            <person name="Braich B."/>
            <person name="Kosarev P."/>
            <person name="Mahmoud A."/>
            <person name="Hajiyev E."/>
            <person name="Babayeva S."/>
            <person name="Izzatullayeva V."/>
            <person name="Mammadov A."/>
            <person name="Mammadov A."/>
            <person name="Sharifova S."/>
            <person name="Ojaghi J."/>
            <person name="Eynullazada K."/>
            <person name="Bayramov B."/>
            <person name="Abdulazimova A."/>
            <person name="Shahmuradov I."/>
        </authorList>
    </citation>
    <scope>NUCLEOTIDE SEQUENCE [LARGE SCALE GENOMIC DNA]</scope>
    <source>
        <strain evidence="9">cv. AG2017</strain>
        <tissue evidence="8">Leaf</tissue>
    </source>
</reference>
<evidence type="ECO:0000313" key="8">
    <source>
        <dbReference type="EMBL" id="PKI70585.1"/>
    </source>
</evidence>
<feature type="transmembrane region" description="Helical" evidence="6">
    <location>
        <begin position="148"/>
        <end position="170"/>
    </location>
</feature>
<comment type="catalytic activity">
    <reaction evidence="4">
        <text>NAD(+) + H2O = ADP-D-ribose + nicotinamide + H(+)</text>
        <dbReference type="Rhea" id="RHEA:16301"/>
        <dbReference type="ChEBI" id="CHEBI:15377"/>
        <dbReference type="ChEBI" id="CHEBI:15378"/>
        <dbReference type="ChEBI" id="CHEBI:17154"/>
        <dbReference type="ChEBI" id="CHEBI:57540"/>
        <dbReference type="ChEBI" id="CHEBI:57967"/>
        <dbReference type="EC" id="3.2.2.6"/>
    </reaction>
    <physiologicalReaction direction="left-to-right" evidence="4">
        <dbReference type="Rhea" id="RHEA:16302"/>
    </physiologicalReaction>
</comment>
<evidence type="ECO:0000313" key="9">
    <source>
        <dbReference type="Proteomes" id="UP000233551"/>
    </source>
</evidence>
<evidence type="ECO:0000259" key="7">
    <source>
        <dbReference type="PROSITE" id="PS50104"/>
    </source>
</evidence>
<protein>
    <recommendedName>
        <fullName evidence="1">ADP-ribosyl cyclase/cyclic ADP-ribose hydrolase</fullName>
        <ecNumber evidence="1">3.2.2.6</ecNumber>
    </recommendedName>
</protein>
<evidence type="ECO:0000256" key="6">
    <source>
        <dbReference type="SAM" id="Phobius"/>
    </source>
</evidence>
<dbReference type="GO" id="GO:0007165">
    <property type="term" value="P:signal transduction"/>
    <property type="evidence" value="ECO:0007669"/>
    <property type="project" value="InterPro"/>
</dbReference>
<dbReference type="Pfam" id="PF01582">
    <property type="entry name" value="TIR"/>
    <property type="match status" value="1"/>
</dbReference>
<dbReference type="Gene3D" id="3.40.50.10140">
    <property type="entry name" value="Toll/interleukin-1 receptor homology (TIR) domain"/>
    <property type="match status" value="1"/>
</dbReference>
<keyword evidence="3" id="KW-0520">NAD</keyword>
<keyword evidence="6" id="KW-0472">Membrane</keyword>
<dbReference type="PANTHER" id="PTHR32009:SF39">
    <property type="entry name" value="TIR DOMAIN-CONTAINING PROTEIN"/>
    <property type="match status" value="1"/>
</dbReference>
<comment type="caution">
    <text evidence="8">The sequence shown here is derived from an EMBL/GenBank/DDBJ whole genome shotgun (WGS) entry which is preliminary data.</text>
</comment>
<evidence type="ECO:0000256" key="5">
    <source>
        <dbReference type="SAM" id="MobiDB-lite"/>
    </source>
</evidence>
<dbReference type="InterPro" id="IPR000157">
    <property type="entry name" value="TIR_dom"/>
</dbReference>
<feature type="compositionally biased region" description="Basic and acidic residues" evidence="5">
    <location>
        <begin position="231"/>
        <end position="243"/>
    </location>
</feature>
<dbReference type="EC" id="3.2.2.6" evidence="1"/>
<feature type="region of interest" description="Disordered" evidence="5">
    <location>
        <begin position="216"/>
        <end position="243"/>
    </location>
</feature>
<evidence type="ECO:0000256" key="2">
    <source>
        <dbReference type="ARBA" id="ARBA00022801"/>
    </source>
</evidence>
<feature type="transmembrane region" description="Helical" evidence="6">
    <location>
        <begin position="106"/>
        <end position="127"/>
    </location>
</feature>
<sequence length="398" mass="44767">MERSGGMDPKELLLDYLLKNLPQDGSRVSEDYVEDSSVSRNDMMSESSYRTNVLVADTEIGTVTTDPYRSQLKQPIPAYHVFVCLLKLPILAHLVVVSLLKQPIPANHVFICPLGQSILADLVFVNLPKRRIPAYRIFVSLLEQSTPAYHVFICLFEWPILAYLIFVSLLEQPIPAYCFICLLKQRRLAYCFICLLKQRRAAYRGFISLLKQPIPASSGAGGASGYHQSSCRRDEATPTEDVKIDSEASATEYEVMLSCNGCGEIIDCLQRNMIKAGISVFIDDKKLHEFGAIGHDLPATPSNFKIYIPIFSKGYASSAWCLSELKHMVDLRARSNSRLEILPIFYDVKPADVGLKTELYTAALKEHKRNLAYESVQPWEGALKEVAGIKGWELRHKE</sequence>
<dbReference type="Proteomes" id="UP000233551">
    <property type="component" value="Unassembled WGS sequence"/>
</dbReference>
<organism evidence="8 9">
    <name type="scientific">Punica granatum</name>
    <name type="common">Pomegranate</name>
    <dbReference type="NCBI Taxonomy" id="22663"/>
    <lineage>
        <taxon>Eukaryota</taxon>
        <taxon>Viridiplantae</taxon>
        <taxon>Streptophyta</taxon>
        <taxon>Embryophyta</taxon>
        <taxon>Tracheophyta</taxon>
        <taxon>Spermatophyta</taxon>
        <taxon>Magnoliopsida</taxon>
        <taxon>eudicotyledons</taxon>
        <taxon>Gunneridae</taxon>
        <taxon>Pentapetalae</taxon>
        <taxon>rosids</taxon>
        <taxon>malvids</taxon>
        <taxon>Myrtales</taxon>
        <taxon>Lythraceae</taxon>
        <taxon>Punica</taxon>
    </lineage>
</organism>
<dbReference type="GO" id="GO:0061809">
    <property type="term" value="F:NAD+ nucleosidase activity, cyclic ADP-ribose generating"/>
    <property type="evidence" value="ECO:0007669"/>
    <property type="project" value="UniProtKB-EC"/>
</dbReference>
<evidence type="ECO:0000256" key="4">
    <source>
        <dbReference type="ARBA" id="ARBA00047304"/>
    </source>
</evidence>
<dbReference type="PROSITE" id="PS50104">
    <property type="entry name" value="TIR"/>
    <property type="match status" value="1"/>
</dbReference>
<evidence type="ECO:0000256" key="1">
    <source>
        <dbReference type="ARBA" id="ARBA00011982"/>
    </source>
</evidence>
<dbReference type="InterPro" id="IPR035897">
    <property type="entry name" value="Toll_tir_struct_dom_sf"/>
</dbReference>
<keyword evidence="2" id="KW-0378">Hydrolase</keyword>
<dbReference type="SMART" id="SM00255">
    <property type="entry name" value="TIR"/>
    <property type="match status" value="1"/>
</dbReference>
<dbReference type="SUPFAM" id="SSF52200">
    <property type="entry name" value="Toll/Interleukin receptor TIR domain"/>
    <property type="match status" value="1"/>
</dbReference>
<feature type="domain" description="TIR" evidence="7">
    <location>
        <begin position="251"/>
        <end position="398"/>
    </location>
</feature>
<gene>
    <name evidence="8" type="ORF">CRG98_009090</name>
</gene>
<keyword evidence="6" id="KW-1133">Transmembrane helix</keyword>
<name>A0A2I0KQ10_PUNGR</name>
<feature type="transmembrane region" description="Helical" evidence="6">
    <location>
        <begin position="78"/>
        <end position="100"/>
    </location>
</feature>
<dbReference type="AlphaFoldDB" id="A0A2I0KQ10"/>
<dbReference type="EMBL" id="PGOL01000438">
    <property type="protein sequence ID" value="PKI70585.1"/>
    <property type="molecule type" value="Genomic_DNA"/>
</dbReference>
<keyword evidence="6" id="KW-0812">Transmembrane</keyword>
<dbReference type="PANTHER" id="PTHR32009">
    <property type="entry name" value="TMV RESISTANCE PROTEIN N-LIKE"/>
    <property type="match status" value="1"/>
</dbReference>
<keyword evidence="9" id="KW-1185">Reference proteome</keyword>
<accession>A0A2I0KQ10</accession>
<evidence type="ECO:0000256" key="3">
    <source>
        <dbReference type="ARBA" id="ARBA00023027"/>
    </source>
</evidence>
<proteinExistence type="predicted"/>